<dbReference type="InterPro" id="IPR017911">
    <property type="entry name" value="MacB-like_ATP-bd"/>
</dbReference>
<dbReference type="PANTHER" id="PTHR24220">
    <property type="entry name" value="IMPORT ATP-BINDING PROTEIN"/>
    <property type="match status" value="1"/>
</dbReference>
<dbReference type="EMBL" id="LT629792">
    <property type="protein sequence ID" value="SDT86221.1"/>
    <property type="molecule type" value="Genomic_DNA"/>
</dbReference>
<keyword evidence="3 5" id="KW-0067">ATP-binding</keyword>
<dbReference type="InterPro" id="IPR017871">
    <property type="entry name" value="ABC_transporter-like_CS"/>
</dbReference>
<gene>
    <name evidence="5" type="ORF">SAMN04489714_0273</name>
</gene>
<dbReference type="Pfam" id="PF00005">
    <property type="entry name" value="ABC_tran"/>
    <property type="match status" value="1"/>
</dbReference>
<dbReference type="CDD" id="cd03255">
    <property type="entry name" value="ABC_MJ0796_LolCDE_FtsE"/>
    <property type="match status" value="1"/>
</dbReference>
<evidence type="ECO:0000313" key="6">
    <source>
        <dbReference type="Proteomes" id="UP000198976"/>
    </source>
</evidence>
<reference evidence="5 6" key="1">
    <citation type="submission" date="2016-10" db="EMBL/GenBank/DDBJ databases">
        <authorList>
            <person name="Varghese N."/>
            <person name="Submissions S."/>
        </authorList>
    </citation>
    <scope>NUCLEOTIDE SEQUENCE [LARGE SCALE GENOMIC DNA]</scope>
    <source>
        <strain evidence="5 6">DSM 9169</strain>
    </source>
</reference>
<evidence type="ECO:0000259" key="4">
    <source>
        <dbReference type="PROSITE" id="PS50893"/>
    </source>
</evidence>
<keyword evidence="1" id="KW-0813">Transport</keyword>
<organism evidence="5 6">
    <name type="scientific">Schaalia radingae</name>
    <dbReference type="NCBI Taxonomy" id="131110"/>
    <lineage>
        <taxon>Bacteria</taxon>
        <taxon>Bacillati</taxon>
        <taxon>Actinomycetota</taxon>
        <taxon>Actinomycetes</taxon>
        <taxon>Actinomycetales</taxon>
        <taxon>Actinomycetaceae</taxon>
        <taxon>Schaalia</taxon>
    </lineage>
</organism>
<keyword evidence="6" id="KW-1185">Reference proteome</keyword>
<dbReference type="PROSITE" id="PS50893">
    <property type="entry name" value="ABC_TRANSPORTER_2"/>
    <property type="match status" value="1"/>
</dbReference>
<dbReference type="Proteomes" id="UP000198976">
    <property type="component" value="Chromosome I"/>
</dbReference>
<keyword evidence="2" id="KW-0547">Nucleotide-binding</keyword>
<evidence type="ECO:0000256" key="1">
    <source>
        <dbReference type="ARBA" id="ARBA00022448"/>
    </source>
</evidence>
<evidence type="ECO:0000256" key="2">
    <source>
        <dbReference type="ARBA" id="ARBA00022741"/>
    </source>
</evidence>
<dbReference type="SUPFAM" id="SSF52540">
    <property type="entry name" value="P-loop containing nucleoside triphosphate hydrolases"/>
    <property type="match status" value="1"/>
</dbReference>
<dbReference type="InterPro" id="IPR027417">
    <property type="entry name" value="P-loop_NTPase"/>
</dbReference>
<protein>
    <submittedName>
        <fullName evidence="5">ABC transport system ATP-binding protein</fullName>
    </submittedName>
</protein>
<name>A0ABY0V5F4_9ACTO</name>
<dbReference type="Gene3D" id="3.40.50.300">
    <property type="entry name" value="P-loop containing nucleotide triphosphate hydrolases"/>
    <property type="match status" value="1"/>
</dbReference>
<dbReference type="InterPro" id="IPR015854">
    <property type="entry name" value="ABC_transpr_LolD-like"/>
</dbReference>
<evidence type="ECO:0000256" key="3">
    <source>
        <dbReference type="ARBA" id="ARBA00022840"/>
    </source>
</evidence>
<dbReference type="PANTHER" id="PTHR24220:SF662">
    <property type="entry name" value="ABC TRANSPORTER ATP-BINDING PROTEIN"/>
    <property type="match status" value="1"/>
</dbReference>
<dbReference type="PROSITE" id="PS00211">
    <property type="entry name" value="ABC_TRANSPORTER_1"/>
    <property type="match status" value="1"/>
</dbReference>
<feature type="domain" description="ABC transporter" evidence="4">
    <location>
        <begin position="4"/>
        <end position="228"/>
    </location>
</feature>
<evidence type="ECO:0000313" key="5">
    <source>
        <dbReference type="EMBL" id="SDT86221.1"/>
    </source>
</evidence>
<sequence>MTLVTTRDLTREFTRRGTVFAAVDHVNLTVDAGEFIAIVGRSGNGKTTLLNLIAGLLAPTSGVVLIDNKAVSHLSDHELCNLRARTLGFITQHHSLLPSLNILDNVLLPGEIAGEADLAGLEERGRELLERMDIAPLADAYPSELSGGELRRASVARAVINSPAIIIADEPTGDLDADSTALVLELLRDSAATGAAVIMVTHDQQALSATDTTYTIDNGVLSAGSEHS</sequence>
<dbReference type="InterPro" id="IPR003439">
    <property type="entry name" value="ABC_transporter-like_ATP-bd"/>
</dbReference>
<accession>A0ABY0V5F4</accession>
<proteinExistence type="predicted"/>
<dbReference type="InterPro" id="IPR003593">
    <property type="entry name" value="AAA+_ATPase"/>
</dbReference>
<dbReference type="SMART" id="SM00382">
    <property type="entry name" value="AAA"/>
    <property type="match status" value="1"/>
</dbReference>
<dbReference type="RefSeq" id="WP_058237754.1">
    <property type="nucleotide sequence ID" value="NZ_LT629792.1"/>
</dbReference>
<dbReference type="GO" id="GO:0005524">
    <property type="term" value="F:ATP binding"/>
    <property type="evidence" value="ECO:0007669"/>
    <property type="project" value="UniProtKB-KW"/>
</dbReference>